<evidence type="ECO:0000256" key="7">
    <source>
        <dbReference type="RuleBase" id="RU363032"/>
    </source>
</evidence>
<evidence type="ECO:0000256" key="3">
    <source>
        <dbReference type="ARBA" id="ARBA00022475"/>
    </source>
</evidence>
<dbReference type="GO" id="GO:0055085">
    <property type="term" value="P:transmembrane transport"/>
    <property type="evidence" value="ECO:0007669"/>
    <property type="project" value="InterPro"/>
</dbReference>
<dbReference type="Pfam" id="PF19300">
    <property type="entry name" value="BPD_transp_1_N"/>
    <property type="match status" value="1"/>
</dbReference>
<dbReference type="STRING" id="872970.SAMN04488134_107108"/>
<accession>A0A1H8PL96</accession>
<dbReference type="AlphaFoldDB" id="A0A1H8PL96"/>
<evidence type="ECO:0000313" key="10">
    <source>
        <dbReference type="Proteomes" id="UP000199300"/>
    </source>
</evidence>
<evidence type="ECO:0000256" key="1">
    <source>
        <dbReference type="ARBA" id="ARBA00004651"/>
    </source>
</evidence>
<feature type="transmembrane region" description="Helical" evidence="7">
    <location>
        <begin position="330"/>
        <end position="348"/>
    </location>
</feature>
<dbReference type="PROSITE" id="PS50928">
    <property type="entry name" value="ABC_TM1"/>
    <property type="match status" value="1"/>
</dbReference>
<dbReference type="Pfam" id="PF00528">
    <property type="entry name" value="BPD_transp_1"/>
    <property type="match status" value="1"/>
</dbReference>
<reference evidence="9 10" key="1">
    <citation type="submission" date="2016-10" db="EMBL/GenBank/DDBJ databases">
        <authorList>
            <person name="de Groot N.N."/>
        </authorList>
    </citation>
    <scope>NUCLEOTIDE SEQUENCE [LARGE SCALE GENOMIC DNA]</scope>
    <source>
        <strain evidence="9 10">CGMCC 1.10434</strain>
    </source>
</reference>
<dbReference type="SUPFAM" id="SSF161098">
    <property type="entry name" value="MetI-like"/>
    <property type="match status" value="1"/>
</dbReference>
<comment type="subcellular location">
    <subcellularLocation>
        <location evidence="1 7">Cell membrane</location>
        <topology evidence="1 7">Multi-pass membrane protein</topology>
    </subcellularLocation>
</comment>
<dbReference type="EMBL" id="FODJ01000007">
    <property type="protein sequence ID" value="SEO42561.1"/>
    <property type="molecule type" value="Genomic_DNA"/>
</dbReference>
<feature type="transmembrane region" description="Helical" evidence="7">
    <location>
        <begin position="387"/>
        <end position="408"/>
    </location>
</feature>
<evidence type="ECO:0000256" key="2">
    <source>
        <dbReference type="ARBA" id="ARBA00022448"/>
    </source>
</evidence>
<sequence length="470" mass="53392">MLENLNQNKLIKGYRIVNQHPLLNWLQCLLGLPIFLIGYSYFLYMRKKISYSAQLQDKVAQLHHSKQYEQLLTKYAQQYKHKQHYFNRRVEQTKQDAFARAQANQQIRKLAEAELSKQKVQFMSFTTFFEQLLANRNFVILSFVLGFLIYSLYFIYQNAFVRFVFERFIMTLFVIVSVIVIVFTILYISPSDSAANILGESATLDQRLAFNKQYGLDQPYFVQLWRAISGFLRFDLGHSFTGNEVILTSIANRFPVTLILAITSLFLAVCVAVPIGMVSAAKLNSFWDYSFMFLALIGLSIPSFWQGLIFILTFSIRANWLPSSYSPNNLFSLIMPILVLGTGLAAAITRMTRSSILEVMHEDYMVTAKAKGLSGREAFLGHALRNAWIPILTVIGLQFGVMLGGAAVTEKVFNIRGLGSYIVDKQFIPDIPAILAGVVYIAIAISVVNLIVDLLYAILNPRIRAQLKNN</sequence>
<keyword evidence="2 7" id="KW-0813">Transport</keyword>
<dbReference type="GO" id="GO:0005886">
    <property type="term" value="C:plasma membrane"/>
    <property type="evidence" value="ECO:0007669"/>
    <property type="project" value="UniProtKB-SubCell"/>
</dbReference>
<keyword evidence="3" id="KW-1003">Cell membrane</keyword>
<evidence type="ECO:0000256" key="4">
    <source>
        <dbReference type="ARBA" id="ARBA00022692"/>
    </source>
</evidence>
<dbReference type="Gene3D" id="1.10.3720.10">
    <property type="entry name" value="MetI-like"/>
    <property type="match status" value="1"/>
</dbReference>
<feature type="transmembrane region" description="Helical" evidence="7">
    <location>
        <begin position="21"/>
        <end position="42"/>
    </location>
</feature>
<evidence type="ECO:0000256" key="6">
    <source>
        <dbReference type="ARBA" id="ARBA00023136"/>
    </source>
</evidence>
<feature type="transmembrane region" description="Helical" evidence="7">
    <location>
        <begin position="433"/>
        <end position="459"/>
    </location>
</feature>
<dbReference type="PANTHER" id="PTHR30465">
    <property type="entry name" value="INNER MEMBRANE ABC TRANSPORTER"/>
    <property type="match status" value="1"/>
</dbReference>
<keyword evidence="4 7" id="KW-0812">Transmembrane</keyword>
<protein>
    <submittedName>
        <fullName evidence="9">Peptide/nickel transport system permease protein</fullName>
    </submittedName>
</protein>
<keyword evidence="10" id="KW-1185">Reference proteome</keyword>
<dbReference type="InterPro" id="IPR035906">
    <property type="entry name" value="MetI-like_sf"/>
</dbReference>
<evidence type="ECO:0000259" key="8">
    <source>
        <dbReference type="PROSITE" id="PS50928"/>
    </source>
</evidence>
<dbReference type="Proteomes" id="UP000199300">
    <property type="component" value="Unassembled WGS sequence"/>
</dbReference>
<feature type="transmembrane region" description="Helical" evidence="7">
    <location>
        <begin position="168"/>
        <end position="188"/>
    </location>
</feature>
<dbReference type="InterPro" id="IPR000515">
    <property type="entry name" value="MetI-like"/>
</dbReference>
<organism evidence="9 10">
    <name type="scientific">Amphibacillus marinus</name>
    <dbReference type="NCBI Taxonomy" id="872970"/>
    <lineage>
        <taxon>Bacteria</taxon>
        <taxon>Bacillati</taxon>
        <taxon>Bacillota</taxon>
        <taxon>Bacilli</taxon>
        <taxon>Bacillales</taxon>
        <taxon>Bacillaceae</taxon>
        <taxon>Amphibacillus</taxon>
    </lineage>
</organism>
<dbReference type="RefSeq" id="WP_245751633.1">
    <property type="nucleotide sequence ID" value="NZ_FODJ01000007.1"/>
</dbReference>
<keyword evidence="6 7" id="KW-0472">Membrane</keyword>
<comment type="similarity">
    <text evidence="7">Belongs to the binding-protein-dependent transport system permease family.</text>
</comment>
<name>A0A1H8PL96_9BACI</name>
<proteinExistence type="inferred from homology"/>
<evidence type="ECO:0000256" key="5">
    <source>
        <dbReference type="ARBA" id="ARBA00022989"/>
    </source>
</evidence>
<evidence type="ECO:0000313" key="9">
    <source>
        <dbReference type="EMBL" id="SEO42561.1"/>
    </source>
</evidence>
<dbReference type="InterPro" id="IPR045621">
    <property type="entry name" value="BPD_transp_1_N"/>
</dbReference>
<dbReference type="CDD" id="cd06261">
    <property type="entry name" value="TM_PBP2"/>
    <property type="match status" value="1"/>
</dbReference>
<feature type="transmembrane region" description="Helical" evidence="7">
    <location>
        <begin position="258"/>
        <end position="281"/>
    </location>
</feature>
<dbReference type="PANTHER" id="PTHR30465:SF0">
    <property type="entry name" value="OLIGOPEPTIDE TRANSPORT SYSTEM PERMEASE PROTEIN APPB"/>
    <property type="match status" value="1"/>
</dbReference>
<keyword evidence="5 7" id="KW-1133">Transmembrane helix</keyword>
<feature type="transmembrane region" description="Helical" evidence="7">
    <location>
        <begin position="138"/>
        <end position="156"/>
    </location>
</feature>
<feature type="transmembrane region" description="Helical" evidence="7">
    <location>
        <begin position="293"/>
        <end position="318"/>
    </location>
</feature>
<gene>
    <name evidence="9" type="ORF">SAMN04488134_107108</name>
</gene>
<feature type="domain" description="ABC transmembrane type-1" evidence="8">
    <location>
        <begin position="254"/>
        <end position="456"/>
    </location>
</feature>